<dbReference type="CDD" id="cd00833">
    <property type="entry name" value="PKS"/>
    <property type="match status" value="1"/>
</dbReference>
<comment type="catalytic activity">
    <reaction evidence="35">
        <text>a fatty acyl-[ACP] + malonyl-[ACP] + H(+) = a 3-oxoacyl-[ACP] + holo-[ACP] + CO2</text>
        <dbReference type="Rhea" id="RHEA:22836"/>
        <dbReference type="Rhea" id="RHEA-COMP:9623"/>
        <dbReference type="Rhea" id="RHEA-COMP:9685"/>
        <dbReference type="Rhea" id="RHEA-COMP:9916"/>
        <dbReference type="Rhea" id="RHEA-COMP:14125"/>
        <dbReference type="ChEBI" id="CHEBI:15378"/>
        <dbReference type="ChEBI" id="CHEBI:16526"/>
        <dbReference type="ChEBI" id="CHEBI:64479"/>
        <dbReference type="ChEBI" id="CHEBI:78449"/>
        <dbReference type="ChEBI" id="CHEBI:78776"/>
        <dbReference type="ChEBI" id="CHEBI:138651"/>
        <dbReference type="EC" id="2.3.1.41"/>
    </reaction>
    <physiologicalReaction direction="left-to-right" evidence="35">
        <dbReference type="Rhea" id="RHEA:22837"/>
    </physiologicalReaction>
</comment>
<dbReference type="InterPro" id="IPR009081">
    <property type="entry name" value="PP-bd_ACP"/>
</dbReference>
<dbReference type="Gene3D" id="3.90.180.10">
    <property type="entry name" value="Medium-chain alcohol dehydrogenases, catalytic domain"/>
    <property type="match status" value="2"/>
</dbReference>
<feature type="domain" description="Carrier" evidence="51">
    <location>
        <begin position="1490"/>
        <end position="1567"/>
    </location>
</feature>
<evidence type="ECO:0000256" key="38">
    <source>
        <dbReference type="ARBA" id="ARBA00048691"/>
    </source>
</evidence>
<evidence type="ECO:0000256" key="35">
    <source>
        <dbReference type="ARBA" id="ARBA00048506"/>
    </source>
</evidence>
<feature type="region of interest" description="Disordered" evidence="50">
    <location>
        <begin position="1798"/>
        <end position="1914"/>
    </location>
</feature>
<dbReference type="InterPro" id="IPR036736">
    <property type="entry name" value="ACP-like_sf"/>
</dbReference>
<dbReference type="InterPro" id="IPR006162">
    <property type="entry name" value="Ppantetheine_attach_site"/>
</dbReference>
<keyword evidence="3" id="KW-0597">Phosphoprotein</keyword>
<comment type="catalytic activity">
    <reaction evidence="33">
        <text>tetradecanoyl-[ACP] + H2O = tetradecanoate + holo-[ACP] + H(+)</text>
        <dbReference type="Rhea" id="RHEA:30123"/>
        <dbReference type="Rhea" id="RHEA-COMP:9648"/>
        <dbReference type="Rhea" id="RHEA-COMP:9685"/>
        <dbReference type="ChEBI" id="CHEBI:15377"/>
        <dbReference type="ChEBI" id="CHEBI:15378"/>
        <dbReference type="ChEBI" id="CHEBI:30807"/>
        <dbReference type="ChEBI" id="CHEBI:64479"/>
        <dbReference type="ChEBI" id="CHEBI:78477"/>
        <dbReference type="EC" id="3.1.2.14"/>
    </reaction>
    <physiologicalReaction direction="left-to-right" evidence="33">
        <dbReference type="Rhea" id="RHEA:30124"/>
    </physiologicalReaction>
</comment>
<dbReference type="InterPro" id="IPR014043">
    <property type="entry name" value="Acyl_transferase_dom"/>
</dbReference>
<comment type="catalytic activity">
    <reaction evidence="18">
        <text>(3R)-hydroxybutanoyl-[ACP] = (2E)-butenoyl-[ACP] + H2O</text>
        <dbReference type="Rhea" id="RHEA:41808"/>
        <dbReference type="Rhea" id="RHEA-COMP:9626"/>
        <dbReference type="Rhea" id="RHEA-COMP:9627"/>
        <dbReference type="ChEBI" id="CHEBI:15377"/>
        <dbReference type="ChEBI" id="CHEBI:78451"/>
        <dbReference type="ChEBI" id="CHEBI:78453"/>
    </reaction>
    <physiologicalReaction direction="left-to-right" evidence="18">
        <dbReference type="Rhea" id="RHEA:41809"/>
    </physiologicalReaction>
</comment>
<evidence type="ECO:0000256" key="48">
    <source>
        <dbReference type="ARBA" id="ARBA00049521"/>
    </source>
</evidence>
<dbReference type="InterPro" id="IPR001031">
    <property type="entry name" value="Thioesterase"/>
</dbReference>
<dbReference type="PANTHER" id="PTHR43775">
    <property type="entry name" value="FATTY ACID SYNTHASE"/>
    <property type="match status" value="1"/>
</dbReference>
<evidence type="ECO:0000256" key="50">
    <source>
        <dbReference type="SAM" id="MobiDB-lite"/>
    </source>
</evidence>
<accession>A0A7W5V497</accession>
<keyword evidence="7" id="KW-0663">Pyridoxal phosphate</keyword>
<dbReference type="InterPro" id="IPR050091">
    <property type="entry name" value="PKS_NRPS_Biosynth_Enz"/>
</dbReference>
<proteinExistence type="predicted"/>
<comment type="catalytic activity">
    <reaction evidence="21">
        <text>hexanoyl-[ACP] + malonyl-[ACP] + H(+) = 3-oxooctanoyl-[ACP] + holo-[ACP] + CO2</text>
        <dbReference type="Rhea" id="RHEA:41836"/>
        <dbReference type="Rhea" id="RHEA-COMP:9623"/>
        <dbReference type="Rhea" id="RHEA-COMP:9632"/>
        <dbReference type="Rhea" id="RHEA-COMP:9633"/>
        <dbReference type="Rhea" id="RHEA-COMP:9685"/>
        <dbReference type="ChEBI" id="CHEBI:15378"/>
        <dbReference type="ChEBI" id="CHEBI:16526"/>
        <dbReference type="ChEBI" id="CHEBI:64479"/>
        <dbReference type="ChEBI" id="CHEBI:78449"/>
        <dbReference type="ChEBI" id="CHEBI:78459"/>
        <dbReference type="ChEBI" id="CHEBI:78460"/>
    </reaction>
    <physiologicalReaction direction="left-to-right" evidence="21">
        <dbReference type="Rhea" id="RHEA:41837"/>
    </physiologicalReaction>
</comment>
<evidence type="ECO:0000256" key="14">
    <source>
        <dbReference type="ARBA" id="ARBA00023394"/>
    </source>
</evidence>
<reference evidence="53 54" key="1">
    <citation type="submission" date="2020-08" db="EMBL/GenBank/DDBJ databases">
        <title>Sequencing the genomes of 1000 actinobacteria strains.</title>
        <authorList>
            <person name="Klenk H.-P."/>
        </authorList>
    </citation>
    <scope>NUCLEOTIDE SEQUENCE [LARGE SCALE GENOMIC DNA]</scope>
    <source>
        <strain evidence="53 54">DSM 44320</strain>
    </source>
</reference>
<comment type="catalytic activity">
    <reaction evidence="46">
        <text>3-oxooctanoyl-[ACP] + NADPH + H(+) = (3R)-hydroxyoctanoyl-[ACP] + NADP(+)</text>
        <dbReference type="Rhea" id="RHEA:41840"/>
        <dbReference type="Rhea" id="RHEA-COMP:9633"/>
        <dbReference type="Rhea" id="RHEA-COMP:9634"/>
        <dbReference type="ChEBI" id="CHEBI:15378"/>
        <dbReference type="ChEBI" id="CHEBI:57783"/>
        <dbReference type="ChEBI" id="CHEBI:58349"/>
        <dbReference type="ChEBI" id="CHEBI:78460"/>
        <dbReference type="ChEBI" id="CHEBI:78461"/>
    </reaction>
    <physiologicalReaction direction="left-to-right" evidence="46">
        <dbReference type="Rhea" id="RHEA:41841"/>
    </physiologicalReaction>
</comment>
<dbReference type="InterPro" id="IPR057326">
    <property type="entry name" value="KR_dom"/>
</dbReference>
<evidence type="ECO:0000256" key="31">
    <source>
        <dbReference type="ARBA" id="ARBA00048051"/>
    </source>
</evidence>
<dbReference type="PANTHER" id="PTHR43775:SF37">
    <property type="entry name" value="SI:DKEY-61P9.11"/>
    <property type="match status" value="1"/>
</dbReference>
<keyword evidence="4" id="KW-0808">Transferase</keyword>
<dbReference type="SUPFAM" id="SSF50129">
    <property type="entry name" value="GroES-like"/>
    <property type="match status" value="1"/>
</dbReference>
<dbReference type="GO" id="GO:0141148">
    <property type="term" value="F:enoyl-[acyl-carrier-protein] reductase (NADPH) activity"/>
    <property type="evidence" value="ECO:0007669"/>
    <property type="project" value="UniProtKB-EC"/>
</dbReference>
<dbReference type="GO" id="GO:0004313">
    <property type="term" value="F:[acyl-carrier-protein] S-acetyltransferase activity"/>
    <property type="evidence" value="ECO:0007669"/>
    <property type="project" value="UniProtKB-EC"/>
</dbReference>
<evidence type="ECO:0000256" key="2">
    <source>
        <dbReference type="ARBA" id="ARBA00022450"/>
    </source>
</evidence>
<evidence type="ECO:0000256" key="28">
    <source>
        <dbReference type="ARBA" id="ARBA00047897"/>
    </source>
</evidence>
<dbReference type="SMART" id="SM00825">
    <property type="entry name" value="PKS_KS"/>
    <property type="match status" value="1"/>
</dbReference>
<dbReference type="InterPro" id="IPR036291">
    <property type="entry name" value="NAD(P)-bd_dom_sf"/>
</dbReference>
<evidence type="ECO:0000256" key="15">
    <source>
        <dbReference type="ARBA" id="ARBA00023398"/>
    </source>
</evidence>
<dbReference type="InterPro" id="IPR014030">
    <property type="entry name" value="Ketoacyl_synth_N"/>
</dbReference>
<comment type="catalytic activity">
    <reaction evidence="25">
        <text>(2E)-butenoyl-[ACP] + NADPH + H(+) = butanoyl-[ACP] + NADP(+)</text>
        <dbReference type="Rhea" id="RHEA:41812"/>
        <dbReference type="Rhea" id="RHEA-COMP:9627"/>
        <dbReference type="Rhea" id="RHEA-COMP:9628"/>
        <dbReference type="ChEBI" id="CHEBI:15378"/>
        <dbReference type="ChEBI" id="CHEBI:57783"/>
        <dbReference type="ChEBI" id="CHEBI:58349"/>
        <dbReference type="ChEBI" id="CHEBI:78453"/>
        <dbReference type="ChEBI" id="CHEBI:78454"/>
    </reaction>
    <physiologicalReaction direction="left-to-right" evidence="25">
        <dbReference type="Rhea" id="RHEA:41813"/>
    </physiologicalReaction>
</comment>
<evidence type="ECO:0000313" key="53">
    <source>
        <dbReference type="EMBL" id="MBB3730276.1"/>
    </source>
</evidence>
<comment type="catalytic activity">
    <reaction evidence="39">
        <text>hexadecanoyl-[ACP] + H2O = hexadecanoate + holo-[ACP] + H(+)</text>
        <dbReference type="Rhea" id="RHEA:41932"/>
        <dbReference type="Rhea" id="RHEA-COMP:9652"/>
        <dbReference type="Rhea" id="RHEA-COMP:9685"/>
        <dbReference type="ChEBI" id="CHEBI:7896"/>
        <dbReference type="ChEBI" id="CHEBI:15377"/>
        <dbReference type="ChEBI" id="CHEBI:15378"/>
        <dbReference type="ChEBI" id="CHEBI:64479"/>
        <dbReference type="ChEBI" id="CHEBI:78483"/>
        <dbReference type="EC" id="3.1.2.14"/>
    </reaction>
    <physiologicalReaction direction="left-to-right" evidence="39">
        <dbReference type="Rhea" id="RHEA:41933"/>
    </physiologicalReaction>
</comment>
<comment type="catalytic activity">
    <reaction evidence="13">
        <text>(3R)-hydroxydecanoyl-[ACP] = (2E)-decenoyl-[ACP] + H2O</text>
        <dbReference type="Rhea" id="RHEA:41860"/>
        <dbReference type="Rhea" id="RHEA-COMP:9638"/>
        <dbReference type="Rhea" id="RHEA-COMP:9639"/>
        <dbReference type="ChEBI" id="CHEBI:15377"/>
        <dbReference type="ChEBI" id="CHEBI:78466"/>
        <dbReference type="ChEBI" id="CHEBI:78467"/>
    </reaction>
    <physiologicalReaction direction="left-to-right" evidence="13">
        <dbReference type="Rhea" id="RHEA:41861"/>
    </physiologicalReaction>
</comment>
<dbReference type="GO" id="GO:0004312">
    <property type="term" value="F:fatty acid synthase activity"/>
    <property type="evidence" value="ECO:0007669"/>
    <property type="project" value="TreeGrafter"/>
</dbReference>
<evidence type="ECO:0000256" key="17">
    <source>
        <dbReference type="ARBA" id="ARBA00023401"/>
    </source>
</evidence>
<dbReference type="InterPro" id="IPR016039">
    <property type="entry name" value="Thiolase-like"/>
</dbReference>
<comment type="catalytic activity">
    <reaction evidence="49">
        <text>octanoyl-[ACP] + malonyl-[ACP] + H(+) = 3-oxodecanoyl-[ACP] + holo-[ACP] + CO2</text>
        <dbReference type="Rhea" id="RHEA:41852"/>
        <dbReference type="Rhea" id="RHEA-COMP:9623"/>
        <dbReference type="Rhea" id="RHEA-COMP:9636"/>
        <dbReference type="Rhea" id="RHEA-COMP:9637"/>
        <dbReference type="Rhea" id="RHEA-COMP:9685"/>
        <dbReference type="ChEBI" id="CHEBI:15378"/>
        <dbReference type="ChEBI" id="CHEBI:16526"/>
        <dbReference type="ChEBI" id="CHEBI:64479"/>
        <dbReference type="ChEBI" id="CHEBI:78449"/>
        <dbReference type="ChEBI" id="CHEBI:78463"/>
        <dbReference type="ChEBI" id="CHEBI:78464"/>
    </reaction>
    <physiologicalReaction direction="left-to-right" evidence="49">
        <dbReference type="Rhea" id="RHEA:41853"/>
    </physiologicalReaction>
</comment>
<dbReference type="Gene3D" id="1.10.1200.10">
    <property type="entry name" value="ACP-like"/>
    <property type="match status" value="2"/>
</dbReference>
<dbReference type="InterPro" id="IPR013149">
    <property type="entry name" value="ADH-like_C"/>
</dbReference>
<feature type="domain" description="Ketosynthase family 3 (KS3)" evidence="52">
    <location>
        <begin position="96"/>
        <end position="507"/>
    </location>
</feature>
<dbReference type="GO" id="GO:0006633">
    <property type="term" value="P:fatty acid biosynthetic process"/>
    <property type="evidence" value="ECO:0007669"/>
    <property type="project" value="InterPro"/>
</dbReference>
<dbReference type="GO" id="GO:0004315">
    <property type="term" value="F:3-oxoacyl-[acyl-carrier-protein] synthase activity"/>
    <property type="evidence" value="ECO:0007669"/>
    <property type="project" value="UniProtKB-EC"/>
</dbReference>
<dbReference type="EMBL" id="JACIBV010000001">
    <property type="protein sequence ID" value="MBB3730276.1"/>
    <property type="molecule type" value="Genomic_DNA"/>
</dbReference>
<evidence type="ECO:0000256" key="43">
    <source>
        <dbReference type="ARBA" id="ARBA00049171"/>
    </source>
</evidence>
<evidence type="ECO:0000256" key="40">
    <source>
        <dbReference type="ARBA" id="ARBA00048935"/>
    </source>
</evidence>
<sequence>MDVLGEGDIRRFLTERIASLLPSQEVDPDRPLEEFGLSSRDAVGIAGELAELLGRELPPTLVWEHPTVNRLAAALAPGAVTASSSVSPPVARAGGSEPIAVVGIGCRLPGAEGPEALWELLMDGRDAVRQVPDGRWEAFDDGSARTADAIARTTRHGGFLDDIAGFDAAFFGIPPGEAATMDPQQRLLLETAWEALEHGGIAPRSLRGSRTGAFVGISGNEYAHLTTADPASVEAWTATGAAFSIAANRLSYLLDLRGPSMAVDTACSSSLVAVHLAVASLRAGESDLALAAGVNLLLSPVVTMAFDQAGGTSPSGRCRAFDASADGMVRAEGCGVVVMKRLSDALRDGDRVLAVVRATAVNQDGRSNGLVAPNPEAQEELLRTAYAGLDTGPDYVEAHGTGTFLGDPIEGRALAAALRGRILVGSVKTNLGHLEAAAGVTGLIKTVLALHHGVIPPSLHFREPNPHLPWDRLTVVTEPTPWPRPAARAGVSSFGFGGTNAHVVLDAFPAAARQDEPAARVFVLSDLTADRVRAHATDLAAWAETEAGRGAAMADVAATLARRAGRGRVGAAVVARDTGELARALASVEPVPAGGRGPVWVFSGYGAQWQGMGRDLYAAEPAFREAVDELAPLLAAEAGIDVHAWKGEGVATLQPLIFAVQLGLARLWKAHGFTPSAVIGHSMGEVAAAVVAGGLSVSDGVRVICRRARLLGSLGGGGAMAVLEVAAEEVPEDLHVAVHSSPVQTVVTGDAGRVAAFAAEAAARGRMAKVLTAEGAGHSPQVRPLQPALRAELAAIAPGEPSLPFYSTVLEDPRETPTFEPAYWAAGIRRPVRLMQAVMAAAEDGFTVFTELGPHPVLAAPLRDTLPPGALVTHSLVRNAGPQAFEEQVARVAAAVPPRVEGRVTDVPRPRWRRERHWAAALPRPVGGHPLLGAHVETPAGHCWSTTLDDLSQPPWRLPAEVWHRHGHPVLPVEAVAQLARAALGGPAVSDVALYALLPLPAQITTTLAGGRVEVHAKDAAGVWRMYGSAGEGPSEHALEKMATAGVDGACVGIVRQEIRADEVPVRLADKLVERIWVPAPQAQGGAVPAREWLILADEGDSRADRLASLVATSPDGDPLLLVPPRPDPQRVMLRVAGLAPRGGRLRIVTERAQVVLPGERAEPSGASLRGLVRVLALEHPELRAALIDVDDLSALASELARDTEDDEVAWRDGVRYAARLRRAHLPDPPAPPDPGALVVREGGGYLITGGYGTLGLLAARWLAGRGAARVVLNGRSGPSPEAAAELARIGVAEVVTGDLAASGTAERLVEAATRGGIRLRGVVHAAGVLDDRLIADLTAESVERVWRAKALGGLRLHEATRGAGLDWWVAYSSAAALLGSPGQAAYATANAYLDALCELRRAEGLPGVSIGWGTWAGAAPLPAVAPLTPSEGMEALEALLRGELSAGVVRLDPATAVAVFPRVGRMPYFSMVVEGTAAREDLSALGHDEALEVIAGRVRERAAGVLGLDAPGLGEGVALTELGLDSLAATRLRGTIEHDFGVALPAGPLLRGATLGEIARMVASELGRGPQKEAGPRDAAERLVVRVAEEVLGRALAVGESLPAEALPLVAEGLAEELGQRALIDGAATVAEAADAVREWDEREAGRGVVRALTPRTAPPSTARPLFLAHPAGGTTGVYTRLAALLDVPVLGLERLEDIVDVSDRAAVYADAIRRTAPAPYRLGGWSFGGILAFEIARQLGDDVELVAMIDSGLPDELAEDELRAAHARRYVDFSRYLSETYGAAVTLSYEELAHLGEQAPARPDRAADQGVGRARRAQPRHPAPPADLPRGHQGDRALPLPAVRREGRPLPLHRADPVGRAGRPLRPRERSGQGVRPLRQGSRDRPRRRGAPSQPARPPVRRDRRRTPERSPMTLAQAVIEGADPEELLRAEVPPVYRAAHIRREEVGMFGRAPHGTMGVDKDVRRSLHVGEVPMPELAPDEVLVAVMASAINFNTVWSAMFEPIPTFAFLERLGRSDPRHDLDTHVLGSDASGVVVRKGAAVRQWHVGNRVVTSPAYVDSEDPVAHHDSMLAADLRAWGFETNFGGLAEFAVVKATQLLPKPRHLSWEEAACNMLCASTAYRMLVGEHGSRMKQGDVVLLWGATGGLGAYGVQLVRNGGGIPVGVVSSREKAELLRGMGCEYVVDRTDFEHLDDEKAWRRFGAEVRRQVGEDPAIVFEHTGRETFGASVYVAKKGGSVVTCGSSSGFDHAYDNRHLWMKLKRVIGSHGANYQECAEVNRLITLGAIHPTLSRVYPLERAGDAARAVQTNEHVGKVGVLCLAPGEDLGIEDHALRERIGEDRLRLFRS</sequence>
<dbReference type="Pfam" id="PF00109">
    <property type="entry name" value="ketoacyl-synt"/>
    <property type="match status" value="1"/>
</dbReference>
<evidence type="ECO:0000256" key="32">
    <source>
        <dbReference type="ARBA" id="ARBA00048281"/>
    </source>
</evidence>
<comment type="caution">
    <text evidence="53">The sequence shown here is derived from an EMBL/GenBank/DDBJ whole genome shotgun (WGS) entry which is preliminary data.</text>
</comment>
<dbReference type="Gene3D" id="3.40.50.720">
    <property type="entry name" value="NAD(P)-binding Rossmann-like Domain"/>
    <property type="match status" value="1"/>
</dbReference>
<keyword evidence="54" id="KW-1185">Reference proteome</keyword>
<comment type="pathway">
    <text evidence="1">Lipid metabolism.</text>
</comment>
<keyword evidence="8" id="KW-0456">Lyase</keyword>
<comment type="catalytic activity">
    <reaction evidence="42">
        <text>decanoyl-[ACP] + malonyl-[ACP] + H(+) = 3-oxododecanoyl-[ACP] + holo-[ACP] + CO2</text>
        <dbReference type="Rhea" id="RHEA:41868"/>
        <dbReference type="Rhea" id="RHEA-COMP:9623"/>
        <dbReference type="Rhea" id="RHEA-COMP:9640"/>
        <dbReference type="Rhea" id="RHEA-COMP:9641"/>
        <dbReference type="Rhea" id="RHEA-COMP:9685"/>
        <dbReference type="ChEBI" id="CHEBI:15378"/>
        <dbReference type="ChEBI" id="CHEBI:16526"/>
        <dbReference type="ChEBI" id="CHEBI:64479"/>
        <dbReference type="ChEBI" id="CHEBI:78449"/>
        <dbReference type="ChEBI" id="CHEBI:78468"/>
        <dbReference type="ChEBI" id="CHEBI:78469"/>
    </reaction>
    <physiologicalReaction direction="left-to-right" evidence="42">
        <dbReference type="Rhea" id="RHEA:41869"/>
    </physiologicalReaction>
</comment>
<comment type="catalytic activity">
    <reaction evidence="37">
        <text>a 2,3-saturated acyl-[ACP] + NADP(+) = a (2E)-enoyl-[ACP] + NADPH + H(+)</text>
        <dbReference type="Rhea" id="RHEA:22564"/>
        <dbReference type="Rhea" id="RHEA-COMP:9925"/>
        <dbReference type="Rhea" id="RHEA-COMP:9926"/>
        <dbReference type="ChEBI" id="CHEBI:15378"/>
        <dbReference type="ChEBI" id="CHEBI:57783"/>
        <dbReference type="ChEBI" id="CHEBI:58349"/>
        <dbReference type="ChEBI" id="CHEBI:78784"/>
        <dbReference type="ChEBI" id="CHEBI:78785"/>
        <dbReference type="EC" id="1.3.1.39"/>
    </reaction>
    <physiologicalReaction direction="right-to-left" evidence="37">
        <dbReference type="Rhea" id="RHEA:22566"/>
    </physiologicalReaction>
</comment>
<keyword evidence="6" id="KW-0521">NADP</keyword>
<dbReference type="InterPro" id="IPR016035">
    <property type="entry name" value="Acyl_Trfase/lysoPLipase"/>
</dbReference>
<protein>
    <submittedName>
        <fullName evidence="53">Phthiocerol/phenolphthiocerol synthesis type-I polyketide synthase D</fullName>
    </submittedName>
</protein>
<dbReference type="InterPro" id="IPR020843">
    <property type="entry name" value="ER"/>
</dbReference>
<evidence type="ECO:0000256" key="8">
    <source>
        <dbReference type="ARBA" id="ARBA00023239"/>
    </source>
</evidence>
<evidence type="ECO:0000256" key="27">
    <source>
        <dbReference type="ARBA" id="ARBA00047810"/>
    </source>
</evidence>
<comment type="catalytic activity">
    <reaction evidence="11">
        <text>(3R)-hydroxydodecanoyl-[ACP] = (2E)-dodecenoyl-[ACP] + H2O</text>
        <dbReference type="Rhea" id="RHEA:41876"/>
        <dbReference type="Rhea" id="RHEA-COMP:9642"/>
        <dbReference type="Rhea" id="RHEA-COMP:9643"/>
        <dbReference type="ChEBI" id="CHEBI:15377"/>
        <dbReference type="ChEBI" id="CHEBI:78470"/>
        <dbReference type="ChEBI" id="CHEBI:78472"/>
    </reaction>
    <physiologicalReaction direction="left-to-right" evidence="11">
        <dbReference type="Rhea" id="RHEA:41877"/>
    </physiologicalReaction>
</comment>
<feature type="compositionally biased region" description="Basic and acidic residues" evidence="50">
    <location>
        <begin position="1845"/>
        <end position="1859"/>
    </location>
</feature>
<dbReference type="PROSITE" id="PS50075">
    <property type="entry name" value="CARRIER"/>
    <property type="match status" value="2"/>
</dbReference>
<evidence type="ECO:0000256" key="7">
    <source>
        <dbReference type="ARBA" id="ARBA00022898"/>
    </source>
</evidence>
<evidence type="ECO:0000259" key="51">
    <source>
        <dbReference type="PROSITE" id="PS50075"/>
    </source>
</evidence>
<dbReference type="SUPFAM" id="SSF51735">
    <property type="entry name" value="NAD(P)-binding Rossmann-fold domains"/>
    <property type="match status" value="3"/>
</dbReference>
<dbReference type="NCBIfam" id="TIGR01751">
    <property type="entry name" value="crot-CoA-red"/>
    <property type="match status" value="1"/>
</dbReference>
<evidence type="ECO:0000256" key="9">
    <source>
        <dbReference type="ARBA" id="ARBA00023268"/>
    </source>
</evidence>
<dbReference type="InterPro" id="IPR020806">
    <property type="entry name" value="PKS_PP-bd"/>
</dbReference>
<comment type="catalytic activity">
    <reaction evidence="24">
        <text>tetradecanoyl-[ACP] + malonyl-[ACP] + H(+) = 3-oxohexadecanoyl-[ACP] + holo-[ACP] + CO2</text>
        <dbReference type="Rhea" id="RHEA:41900"/>
        <dbReference type="Rhea" id="RHEA-COMP:9623"/>
        <dbReference type="Rhea" id="RHEA-COMP:9648"/>
        <dbReference type="Rhea" id="RHEA-COMP:9649"/>
        <dbReference type="Rhea" id="RHEA-COMP:9685"/>
        <dbReference type="ChEBI" id="CHEBI:15378"/>
        <dbReference type="ChEBI" id="CHEBI:16526"/>
        <dbReference type="ChEBI" id="CHEBI:64479"/>
        <dbReference type="ChEBI" id="CHEBI:78449"/>
        <dbReference type="ChEBI" id="CHEBI:78477"/>
        <dbReference type="ChEBI" id="CHEBI:78478"/>
    </reaction>
    <physiologicalReaction direction="left-to-right" evidence="24">
        <dbReference type="Rhea" id="RHEA:41901"/>
    </physiologicalReaction>
</comment>
<dbReference type="PROSITE" id="PS00012">
    <property type="entry name" value="PHOSPHOPANTETHEINE"/>
    <property type="match status" value="1"/>
</dbReference>
<comment type="catalytic activity">
    <reaction evidence="45">
        <text>3-oxohexadecanoyl-[ACP] + NADPH + H(+) = (3R)-hydroxyhexadecanoyl-[ACP] + NADP(+)</text>
        <dbReference type="Rhea" id="RHEA:41904"/>
        <dbReference type="Rhea" id="RHEA-COMP:9649"/>
        <dbReference type="Rhea" id="RHEA-COMP:9650"/>
        <dbReference type="ChEBI" id="CHEBI:15378"/>
        <dbReference type="ChEBI" id="CHEBI:57783"/>
        <dbReference type="ChEBI" id="CHEBI:58349"/>
        <dbReference type="ChEBI" id="CHEBI:78478"/>
        <dbReference type="ChEBI" id="CHEBI:78480"/>
    </reaction>
    <physiologicalReaction direction="left-to-right" evidence="45">
        <dbReference type="Rhea" id="RHEA:41905"/>
    </physiologicalReaction>
</comment>
<comment type="catalytic activity">
    <reaction evidence="23">
        <text>3-oxodecanoyl-[ACP] + NADPH + H(+) = (3R)-hydroxydecanoyl-[ACP] + NADP(+)</text>
        <dbReference type="Rhea" id="RHEA:41856"/>
        <dbReference type="Rhea" id="RHEA-COMP:9637"/>
        <dbReference type="Rhea" id="RHEA-COMP:9638"/>
        <dbReference type="ChEBI" id="CHEBI:15378"/>
        <dbReference type="ChEBI" id="CHEBI:57783"/>
        <dbReference type="ChEBI" id="CHEBI:58349"/>
        <dbReference type="ChEBI" id="CHEBI:78464"/>
        <dbReference type="ChEBI" id="CHEBI:78466"/>
    </reaction>
    <physiologicalReaction direction="left-to-right" evidence="23">
        <dbReference type="Rhea" id="RHEA:41857"/>
    </physiologicalReaction>
</comment>
<organism evidence="53 54">
    <name type="scientific">Nonomuraea dietziae</name>
    <dbReference type="NCBI Taxonomy" id="65515"/>
    <lineage>
        <taxon>Bacteria</taxon>
        <taxon>Bacillati</taxon>
        <taxon>Actinomycetota</taxon>
        <taxon>Actinomycetes</taxon>
        <taxon>Streptosporangiales</taxon>
        <taxon>Streptosporangiaceae</taxon>
        <taxon>Nonomuraea</taxon>
    </lineage>
</organism>
<dbReference type="SMART" id="SM00829">
    <property type="entry name" value="PKS_ER"/>
    <property type="match status" value="1"/>
</dbReference>
<comment type="catalytic activity">
    <reaction evidence="26">
        <text>dodecanoyl-[ACP] + malonyl-[ACP] + H(+) = 3-oxotetradecanoyl-[ACP] + holo-[ACP] + CO2</text>
        <dbReference type="Rhea" id="RHEA:41884"/>
        <dbReference type="Rhea" id="RHEA-COMP:9623"/>
        <dbReference type="Rhea" id="RHEA-COMP:9644"/>
        <dbReference type="Rhea" id="RHEA-COMP:9645"/>
        <dbReference type="Rhea" id="RHEA-COMP:9685"/>
        <dbReference type="ChEBI" id="CHEBI:15378"/>
        <dbReference type="ChEBI" id="CHEBI:16526"/>
        <dbReference type="ChEBI" id="CHEBI:64479"/>
        <dbReference type="ChEBI" id="CHEBI:65264"/>
        <dbReference type="ChEBI" id="CHEBI:78449"/>
        <dbReference type="ChEBI" id="CHEBI:78473"/>
    </reaction>
    <physiologicalReaction direction="left-to-right" evidence="26">
        <dbReference type="Rhea" id="RHEA:41885"/>
    </physiologicalReaction>
</comment>
<dbReference type="Pfam" id="PF16197">
    <property type="entry name" value="KAsynt_C_assoc"/>
    <property type="match status" value="1"/>
</dbReference>
<dbReference type="SUPFAM" id="SSF53901">
    <property type="entry name" value="Thiolase-like"/>
    <property type="match status" value="1"/>
</dbReference>
<evidence type="ECO:0000259" key="52">
    <source>
        <dbReference type="PROSITE" id="PS52004"/>
    </source>
</evidence>
<dbReference type="Pfam" id="PF00550">
    <property type="entry name" value="PP-binding"/>
    <property type="match status" value="2"/>
</dbReference>
<evidence type="ECO:0000256" key="33">
    <source>
        <dbReference type="ARBA" id="ARBA00048289"/>
    </source>
</evidence>
<evidence type="ECO:0000256" key="25">
    <source>
        <dbReference type="ARBA" id="ARBA00047500"/>
    </source>
</evidence>
<evidence type="ECO:0000256" key="24">
    <source>
        <dbReference type="ARBA" id="ARBA00047451"/>
    </source>
</evidence>
<dbReference type="RefSeq" id="WP_312895779.1">
    <property type="nucleotide sequence ID" value="NZ_JACIBV010000001.1"/>
</dbReference>
<comment type="catalytic activity">
    <reaction evidence="20">
        <text>3-oxooctadecanoyl-[ACP] + NADPH + H(+) = (3R)-hydroxyoctadecanoyl-[ACP] + NADP(+)</text>
        <dbReference type="Rhea" id="RHEA:41920"/>
        <dbReference type="Rhea" id="RHEA-COMP:9653"/>
        <dbReference type="Rhea" id="RHEA-COMP:9654"/>
        <dbReference type="ChEBI" id="CHEBI:15378"/>
        <dbReference type="ChEBI" id="CHEBI:57783"/>
        <dbReference type="ChEBI" id="CHEBI:58349"/>
        <dbReference type="ChEBI" id="CHEBI:78487"/>
        <dbReference type="ChEBI" id="CHEBI:78488"/>
    </reaction>
    <physiologicalReaction direction="left-to-right" evidence="20">
        <dbReference type="Rhea" id="RHEA:41921"/>
    </physiologicalReaction>
</comment>
<evidence type="ECO:0000256" key="34">
    <source>
        <dbReference type="ARBA" id="ARBA00048420"/>
    </source>
</evidence>
<comment type="catalytic activity">
    <reaction evidence="48">
        <text>(2E)-decenoyl-[ACP] + NADPH + H(+) = decanoyl-[ACP] + NADP(+)</text>
        <dbReference type="Rhea" id="RHEA:41864"/>
        <dbReference type="Rhea" id="RHEA-COMP:9639"/>
        <dbReference type="Rhea" id="RHEA-COMP:9640"/>
        <dbReference type="ChEBI" id="CHEBI:15378"/>
        <dbReference type="ChEBI" id="CHEBI:57783"/>
        <dbReference type="ChEBI" id="CHEBI:58349"/>
        <dbReference type="ChEBI" id="CHEBI:78467"/>
        <dbReference type="ChEBI" id="CHEBI:78468"/>
    </reaction>
    <physiologicalReaction direction="left-to-right" evidence="48">
        <dbReference type="Rhea" id="RHEA:41865"/>
    </physiologicalReaction>
</comment>
<dbReference type="Proteomes" id="UP000579945">
    <property type="component" value="Unassembled WGS sequence"/>
</dbReference>
<evidence type="ECO:0000256" key="23">
    <source>
        <dbReference type="ARBA" id="ARBA00047440"/>
    </source>
</evidence>
<dbReference type="SMART" id="SM00823">
    <property type="entry name" value="PKS_PP"/>
    <property type="match status" value="2"/>
</dbReference>
<dbReference type="SMART" id="SM00822">
    <property type="entry name" value="PKS_KR"/>
    <property type="match status" value="1"/>
</dbReference>
<dbReference type="GO" id="GO:0043880">
    <property type="term" value="F:crotonyl-CoA reductase activity"/>
    <property type="evidence" value="ECO:0007669"/>
    <property type="project" value="InterPro"/>
</dbReference>
<evidence type="ECO:0000256" key="47">
    <source>
        <dbReference type="ARBA" id="ARBA00049449"/>
    </source>
</evidence>
<dbReference type="SUPFAM" id="SSF52151">
    <property type="entry name" value="FabD/lysophospholipase-like"/>
    <property type="match status" value="1"/>
</dbReference>
<comment type="catalytic activity">
    <reaction evidence="12">
        <text>(3R)-hydroxyhexanoyl-[ACP] = (2E)-hexenoyl-[ACP] + H2O</text>
        <dbReference type="Rhea" id="RHEA:41828"/>
        <dbReference type="Rhea" id="RHEA-COMP:9630"/>
        <dbReference type="Rhea" id="RHEA-COMP:9631"/>
        <dbReference type="ChEBI" id="CHEBI:15377"/>
        <dbReference type="ChEBI" id="CHEBI:78457"/>
        <dbReference type="ChEBI" id="CHEBI:78458"/>
    </reaction>
    <physiologicalReaction direction="left-to-right" evidence="12">
        <dbReference type="Rhea" id="RHEA:41829"/>
    </physiologicalReaction>
</comment>
<evidence type="ECO:0000256" key="1">
    <source>
        <dbReference type="ARBA" id="ARBA00005189"/>
    </source>
</evidence>
<dbReference type="Pfam" id="PF00975">
    <property type="entry name" value="Thioesterase"/>
    <property type="match status" value="1"/>
</dbReference>
<dbReference type="GeneID" id="95392431"/>
<dbReference type="GO" id="GO:0016297">
    <property type="term" value="F:fatty acyl-[ACP] hydrolase activity"/>
    <property type="evidence" value="ECO:0007669"/>
    <property type="project" value="UniProtKB-EC"/>
</dbReference>
<comment type="catalytic activity">
    <reaction evidence="15">
        <text>(3R)-hydroxytetradecanoyl-[ACP] = (2E)-tetradecenoyl-[ACP] + H2O</text>
        <dbReference type="Rhea" id="RHEA:41892"/>
        <dbReference type="Rhea" id="RHEA-COMP:9646"/>
        <dbReference type="Rhea" id="RHEA-COMP:9647"/>
        <dbReference type="ChEBI" id="CHEBI:15377"/>
        <dbReference type="ChEBI" id="CHEBI:78474"/>
        <dbReference type="ChEBI" id="CHEBI:78475"/>
    </reaction>
    <physiologicalReaction direction="left-to-right" evidence="15">
        <dbReference type="Rhea" id="RHEA:41893"/>
    </physiologicalReaction>
</comment>
<gene>
    <name evidence="53" type="ORF">FHR33_006136</name>
</gene>
<dbReference type="InterPro" id="IPR011032">
    <property type="entry name" value="GroES-like_sf"/>
</dbReference>
<dbReference type="SUPFAM" id="SSF47336">
    <property type="entry name" value="ACP-like"/>
    <property type="match status" value="2"/>
</dbReference>
<dbReference type="GO" id="GO:0031177">
    <property type="term" value="F:phosphopantetheine binding"/>
    <property type="evidence" value="ECO:0007669"/>
    <property type="project" value="InterPro"/>
</dbReference>
<dbReference type="InterPro" id="IPR013968">
    <property type="entry name" value="PKS_KR"/>
</dbReference>
<evidence type="ECO:0000256" key="46">
    <source>
        <dbReference type="ARBA" id="ARBA00049422"/>
    </source>
</evidence>
<comment type="catalytic activity">
    <reaction evidence="22">
        <text>a (3R)-hydroxyacyl-[ACP] + NADP(+) = a 3-oxoacyl-[ACP] + NADPH + H(+)</text>
        <dbReference type="Rhea" id="RHEA:17397"/>
        <dbReference type="Rhea" id="RHEA-COMP:9916"/>
        <dbReference type="Rhea" id="RHEA-COMP:9945"/>
        <dbReference type="ChEBI" id="CHEBI:15378"/>
        <dbReference type="ChEBI" id="CHEBI:57783"/>
        <dbReference type="ChEBI" id="CHEBI:58349"/>
        <dbReference type="ChEBI" id="CHEBI:78776"/>
        <dbReference type="ChEBI" id="CHEBI:78827"/>
        <dbReference type="EC" id="1.1.1.100"/>
    </reaction>
    <physiologicalReaction direction="right-to-left" evidence="22">
        <dbReference type="Rhea" id="RHEA:17399"/>
    </physiologicalReaction>
</comment>
<evidence type="ECO:0000256" key="37">
    <source>
        <dbReference type="ARBA" id="ARBA00048650"/>
    </source>
</evidence>
<dbReference type="Pfam" id="PF00107">
    <property type="entry name" value="ADH_zinc_N"/>
    <property type="match status" value="1"/>
</dbReference>
<evidence type="ECO:0000256" key="6">
    <source>
        <dbReference type="ARBA" id="ARBA00022857"/>
    </source>
</evidence>
<comment type="catalytic activity">
    <reaction evidence="17">
        <text>(3R)-hydroxyhexadecanoyl-[ACP] = (2E)-hexadecenoyl-[ACP] + H2O</text>
        <dbReference type="Rhea" id="RHEA:41908"/>
        <dbReference type="Rhea" id="RHEA-COMP:9650"/>
        <dbReference type="Rhea" id="RHEA-COMP:9651"/>
        <dbReference type="ChEBI" id="CHEBI:15377"/>
        <dbReference type="ChEBI" id="CHEBI:78480"/>
        <dbReference type="ChEBI" id="CHEBI:78481"/>
    </reaction>
    <physiologicalReaction direction="left-to-right" evidence="17">
        <dbReference type="Rhea" id="RHEA:41909"/>
    </physiologicalReaction>
</comment>
<dbReference type="InterPro" id="IPR014031">
    <property type="entry name" value="Ketoacyl_synth_C"/>
</dbReference>
<dbReference type="GO" id="GO:0071770">
    <property type="term" value="P:DIM/DIP cell wall layer assembly"/>
    <property type="evidence" value="ECO:0007669"/>
    <property type="project" value="TreeGrafter"/>
</dbReference>
<evidence type="ECO:0000256" key="30">
    <source>
        <dbReference type="ARBA" id="ARBA00047961"/>
    </source>
</evidence>
<comment type="catalytic activity">
    <reaction evidence="41">
        <text>(2E)-octadecenoyl-[ACP] + NADPH + H(+) = octadecanoyl-[ACP] + NADP(+)</text>
        <dbReference type="Rhea" id="RHEA:41928"/>
        <dbReference type="Rhea" id="RHEA-COMP:9655"/>
        <dbReference type="Rhea" id="RHEA-COMP:9656"/>
        <dbReference type="ChEBI" id="CHEBI:15378"/>
        <dbReference type="ChEBI" id="CHEBI:57783"/>
        <dbReference type="ChEBI" id="CHEBI:58349"/>
        <dbReference type="ChEBI" id="CHEBI:78489"/>
        <dbReference type="ChEBI" id="CHEBI:78495"/>
    </reaction>
    <physiologicalReaction direction="left-to-right" evidence="41">
        <dbReference type="Rhea" id="RHEA:41929"/>
    </physiologicalReaction>
</comment>
<dbReference type="InterPro" id="IPR013154">
    <property type="entry name" value="ADH-like_N"/>
</dbReference>
<keyword evidence="9" id="KW-0511">Multifunctional enzyme</keyword>
<evidence type="ECO:0000256" key="20">
    <source>
        <dbReference type="ARBA" id="ARBA00047300"/>
    </source>
</evidence>
<comment type="catalytic activity">
    <reaction evidence="16">
        <text>(3R)-hydroxyoctadecanoyl-[ACP] = (2E)-octadecenoyl-[ACP] + H2O</text>
        <dbReference type="Rhea" id="RHEA:41924"/>
        <dbReference type="Rhea" id="RHEA-COMP:9654"/>
        <dbReference type="Rhea" id="RHEA-COMP:9655"/>
        <dbReference type="ChEBI" id="CHEBI:15377"/>
        <dbReference type="ChEBI" id="CHEBI:78488"/>
        <dbReference type="ChEBI" id="CHEBI:78489"/>
    </reaction>
    <physiologicalReaction direction="left-to-right" evidence="16">
        <dbReference type="Rhea" id="RHEA:41925"/>
    </physiologicalReaction>
</comment>
<dbReference type="GO" id="GO:0004316">
    <property type="term" value="F:3-oxoacyl-[acyl-carrier-protein] reductase (NADPH) activity"/>
    <property type="evidence" value="ECO:0007669"/>
    <property type="project" value="UniProtKB-EC"/>
</dbReference>
<dbReference type="FunFam" id="3.40.47.10:FF:000019">
    <property type="entry name" value="Polyketide synthase type I"/>
    <property type="match status" value="1"/>
</dbReference>
<evidence type="ECO:0000256" key="11">
    <source>
        <dbReference type="ARBA" id="ARBA00023351"/>
    </source>
</evidence>
<evidence type="ECO:0000256" key="29">
    <source>
        <dbReference type="ARBA" id="ARBA00047953"/>
    </source>
</evidence>
<evidence type="ECO:0000256" key="3">
    <source>
        <dbReference type="ARBA" id="ARBA00022553"/>
    </source>
</evidence>
<dbReference type="InterPro" id="IPR029058">
    <property type="entry name" value="AB_hydrolase_fold"/>
</dbReference>
<evidence type="ECO:0000256" key="13">
    <source>
        <dbReference type="ARBA" id="ARBA00023388"/>
    </source>
</evidence>
<evidence type="ECO:0000256" key="16">
    <source>
        <dbReference type="ARBA" id="ARBA00023399"/>
    </source>
</evidence>
<evidence type="ECO:0000256" key="45">
    <source>
        <dbReference type="ARBA" id="ARBA00049414"/>
    </source>
</evidence>
<evidence type="ECO:0000256" key="42">
    <source>
        <dbReference type="ARBA" id="ARBA00049109"/>
    </source>
</evidence>
<dbReference type="InterPro" id="IPR018201">
    <property type="entry name" value="Ketoacyl_synth_AS"/>
</dbReference>
<evidence type="ECO:0000256" key="21">
    <source>
        <dbReference type="ARBA" id="ARBA00047394"/>
    </source>
</evidence>
<evidence type="ECO:0000256" key="44">
    <source>
        <dbReference type="ARBA" id="ARBA00049263"/>
    </source>
</evidence>
<dbReference type="Gene3D" id="3.40.50.1820">
    <property type="entry name" value="alpha/beta hydrolase"/>
    <property type="match status" value="1"/>
</dbReference>
<comment type="catalytic activity">
    <reaction evidence="10">
        <text>(3R)-hydroxyoctanoyl-[ACP] = (2E)-octenoyl-[ACP] + H2O</text>
        <dbReference type="Rhea" id="RHEA:41844"/>
        <dbReference type="Rhea" id="RHEA-COMP:9634"/>
        <dbReference type="Rhea" id="RHEA-COMP:9635"/>
        <dbReference type="ChEBI" id="CHEBI:15377"/>
        <dbReference type="ChEBI" id="CHEBI:78461"/>
        <dbReference type="ChEBI" id="CHEBI:78462"/>
    </reaction>
    <physiologicalReaction direction="left-to-right" evidence="10">
        <dbReference type="Rhea" id="RHEA:41845"/>
    </physiologicalReaction>
</comment>
<comment type="catalytic activity">
    <reaction evidence="30">
        <text>acetyl-[ACP] + malonyl-[ACP] + H(+) = 3-oxobutanoyl-[ACP] + holo-[ACP] + CO2</text>
        <dbReference type="Rhea" id="RHEA:41800"/>
        <dbReference type="Rhea" id="RHEA-COMP:9621"/>
        <dbReference type="Rhea" id="RHEA-COMP:9623"/>
        <dbReference type="Rhea" id="RHEA-COMP:9625"/>
        <dbReference type="Rhea" id="RHEA-COMP:9685"/>
        <dbReference type="ChEBI" id="CHEBI:15378"/>
        <dbReference type="ChEBI" id="CHEBI:16526"/>
        <dbReference type="ChEBI" id="CHEBI:64479"/>
        <dbReference type="ChEBI" id="CHEBI:78446"/>
        <dbReference type="ChEBI" id="CHEBI:78449"/>
        <dbReference type="ChEBI" id="CHEBI:78450"/>
    </reaction>
    <physiologicalReaction direction="left-to-right" evidence="30">
        <dbReference type="Rhea" id="RHEA:41801"/>
    </physiologicalReaction>
</comment>
<dbReference type="PROSITE" id="PS52004">
    <property type="entry name" value="KS3_2"/>
    <property type="match status" value="1"/>
</dbReference>
<dbReference type="Pfam" id="PF02801">
    <property type="entry name" value="Ketoacyl-synt_C"/>
    <property type="match status" value="1"/>
</dbReference>
<dbReference type="GO" id="GO:0005737">
    <property type="term" value="C:cytoplasm"/>
    <property type="evidence" value="ECO:0007669"/>
    <property type="project" value="TreeGrafter"/>
</dbReference>
<dbReference type="InterPro" id="IPR020841">
    <property type="entry name" value="PKS_Beta-ketoAc_synthase_dom"/>
</dbReference>
<keyword evidence="5" id="KW-0702">S-nitrosylation</keyword>
<comment type="catalytic activity">
    <reaction evidence="36">
        <text>3-oxohexanoyl-[ACP] + NADPH + H(+) = (3R)-hydroxyhexanoyl-[ACP] + NADP(+)</text>
        <dbReference type="Rhea" id="RHEA:41824"/>
        <dbReference type="Rhea" id="RHEA-COMP:9629"/>
        <dbReference type="Rhea" id="RHEA-COMP:9630"/>
        <dbReference type="ChEBI" id="CHEBI:15378"/>
        <dbReference type="ChEBI" id="CHEBI:57783"/>
        <dbReference type="ChEBI" id="CHEBI:58349"/>
        <dbReference type="ChEBI" id="CHEBI:78456"/>
        <dbReference type="ChEBI" id="CHEBI:78457"/>
    </reaction>
    <physiologicalReaction direction="left-to-right" evidence="36">
        <dbReference type="Rhea" id="RHEA:41825"/>
    </physiologicalReaction>
</comment>
<comment type="catalytic activity">
    <reaction evidence="34">
        <text>(2E)-octenoyl-[ACP] + NADPH + H(+) = octanoyl-[ACP] + NADP(+)</text>
        <dbReference type="Rhea" id="RHEA:41848"/>
        <dbReference type="Rhea" id="RHEA-COMP:9635"/>
        <dbReference type="Rhea" id="RHEA-COMP:9636"/>
        <dbReference type="ChEBI" id="CHEBI:15378"/>
        <dbReference type="ChEBI" id="CHEBI:57783"/>
        <dbReference type="ChEBI" id="CHEBI:58349"/>
        <dbReference type="ChEBI" id="CHEBI:78462"/>
        <dbReference type="ChEBI" id="CHEBI:78463"/>
    </reaction>
    <physiologicalReaction direction="left-to-right" evidence="34">
        <dbReference type="Rhea" id="RHEA:41849"/>
    </physiologicalReaction>
</comment>
<comment type="catalytic activity">
    <reaction evidence="47">
        <text>butanoyl-[ACP] + malonyl-[ACP] + H(+) = 3-oxohexanoyl-[ACP] + holo-[ACP] + CO2</text>
        <dbReference type="Rhea" id="RHEA:41820"/>
        <dbReference type="Rhea" id="RHEA-COMP:9623"/>
        <dbReference type="Rhea" id="RHEA-COMP:9628"/>
        <dbReference type="Rhea" id="RHEA-COMP:9629"/>
        <dbReference type="Rhea" id="RHEA-COMP:9685"/>
        <dbReference type="ChEBI" id="CHEBI:15378"/>
        <dbReference type="ChEBI" id="CHEBI:16526"/>
        <dbReference type="ChEBI" id="CHEBI:64479"/>
        <dbReference type="ChEBI" id="CHEBI:78449"/>
        <dbReference type="ChEBI" id="CHEBI:78454"/>
        <dbReference type="ChEBI" id="CHEBI:78456"/>
    </reaction>
    <physiologicalReaction direction="left-to-right" evidence="47">
        <dbReference type="Rhea" id="RHEA:41821"/>
    </physiologicalReaction>
</comment>
<dbReference type="Pfam" id="PF08659">
    <property type="entry name" value="KR"/>
    <property type="match status" value="1"/>
</dbReference>
<comment type="catalytic activity">
    <reaction evidence="14">
        <text>a (3R)-hydroxyacyl-[ACP] = a (2E)-enoyl-[ACP] + H2O</text>
        <dbReference type="Rhea" id="RHEA:13097"/>
        <dbReference type="Rhea" id="RHEA-COMP:9925"/>
        <dbReference type="Rhea" id="RHEA-COMP:9945"/>
        <dbReference type="ChEBI" id="CHEBI:15377"/>
        <dbReference type="ChEBI" id="CHEBI:78784"/>
        <dbReference type="ChEBI" id="CHEBI:78827"/>
        <dbReference type="EC" id="4.2.1.59"/>
    </reaction>
    <physiologicalReaction direction="left-to-right" evidence="14">
        <dbReference type="Rhea" id="RHEA:13098"/>
    </physiologicalReaction>
</comment>
<comment type="function">
    <text evidence="19">Fatty acid synthetase is a multifunctional enzyme that catalyzes the de novo biosynthesis of long-chain saturated fatty acids starting from acetyl-CoA and malonyl-CoA in the presence of NADPH. This multifunctional protein contains 7 catalytic activities and a site for the binding of the prosthetic group 4'-phosphopantetheine of the acyl carrier protein ([ACP]) domain.</text>
</comment>
<evidence type="ECO:0000256" key="10">
    <source>
        <dbReference type="ARBA" id="ARBA00023332"/>
    </source>
</evidence>
<dbReference type="GO" id="GO:0005886">
    <property type="term" value="C:plasma membrane"/>
    <property type="evidence" value="ECO:0007669"/>
    <property type="project" value="TreeGrafter"/>
</dbReference>
<comment type="catalytic activity">
    <reaction evidence="31">
        <text>hexadecanoyl-[ACP] + malonyl-[ACP] + H(+) = 3-oxooctadecanoyl-[ACP] + holo-[ACP] + CO2</text>
        <dbReference type="Rhea" id="RHEA:41916"/>
        <dbReference type="Rhea" id="RHEA-COMP:9623"/>
        <dbReference type="Rhea" id="RHEA-COMP:9652"/>
        <dbReference type="Rhea" id="RHEA-COMP:9653"/>
        <dbReference type="Rhea" id="RHEA-COMP:9685"/>
        <dbReference type="ChEBI" id="CHEBI:15378"/>
        <dbReference type="ChEBI" id="CHEBI:16526"/>
        <dbReference type="ChEBI" id="CHEBI:64479"/>
        <dbReference type="ChEBI" id="CHEBI:78449"/>
        <dbReference type="ChEBI" id="CHEBI:78483"/>
        <dbReference type="ChEBI" id="CHEBI:78487"/>
    </reaction>
    <physiologicalReaction direction="left-to-right" evidence="31">
        <dbReference type="Rhea" id="RHEA:41917"/>
    </physiologicalReaction>
</comment>
<dbReference type="InterPro" id="IPR010085">
    <property type="entry name" value="Crot_CoA_red"/>
</dbReference>
<comment type="catalytic activity">
    <reaction evidence="38">
        <text>holo-[ACP] + acetyl-CoA = acetyl-[ACP] + CoA</text>
        <dbReference type="Rhea" id="RHEA:41788"/>
        <dbReference type="Rhea" id="RHEA-COMP:9621"/>
        <dbReference type="Rhea" id="RHEA-COMP:9685"/>
        <dbReference type="ChEBI" id="CHEBI:57287"/>
        <dbReference type="ChEBI" id="CHEBI:57288"/>
        <dbReference type="ChEBI" id="CHEBI:64479"/>
        <dbReference type="ChEBI" id="CHEBI:78446"/>
        <dbReference type="EC" id="2.3.1.38"/>
    </reaction>
    <physiologicalReaction direction="left-to-right" evidence="38">
        <dbReference type="Rhea" id="RHEA:41789"/>
    </physiologicalReaction>
</comment>
<dbReference type="InterPro" id="IPR001227">
    <property type="entry name" value="Ac_transferase_dom_sf"/>
</dbReference>
<comment type="catalytic activity">
    <reaction evidence="43">
        <text>(2E)-tetradecenoyl-[ACP] + NADPH + H(+) = tetradecanoyl-[ACP] + NADP(+)</text>
        <dbReference type="Rhea" id="RHEA:41896"/>
        <dbReference type="Rhea" id="RHEA-COMP:9647"/>
        <dbReference type="Rhea" id="RHEA-COMP:9648"/>
        <dbReference type="ChEBI" id="CHEBI:15378"/>
        <dbReference type="ChEBI" id="CHEBI:57783"/>
        <dbReference type="ChEBI" id="CHEBI:58349"/>
        <dbReference type="ChEBI" id="CHEBI:78475"/>
        <dbReference type="ChEBI" id="CHEBI:78477"/>
    </reaction>
    <physiologicalReaction direction="left-to-right" evidence="43">
        <dbReference type="Rhea" id="RHEA:41897"/>
    </physiologicalReaction>
</comment>
<dbReference type="Pfam" id="PF00698">
    <property type="entry name" value="Acyl_transf_1"/>
    <property type="match status" value="1"/>
</dbReference>
<dbReference type="GO" id="GO:0019171">
    <property type="term" value="F:(3R)-hydroxyacyl-[acyl-carrier-protein] dehydratase activity"/>
    <property type="evidence" value="ECO:0007669"/>
    <property type="project" value="UniProtKB-EC"/>
</dbReference>
<evidence type="ECO:0000256" key="19">
    <source>
        <dbReference type="ARBA" id="ARBA00023442"/>
    </source>
</evidence>
<evidence type="ECO:0000256" key="36">
    <source>
        <dbReference type="ARBA" id="ARBA00048571"/>
    </source>
</evidence>
<keyword evidence="2" id="KW-0596">Phosphopantetheine</keyword>
<dbReference type="SMART" id="SM00827">
    <property type="entry name" value="PKS_AT"/>
    <property type="match status" value="1"/>
</dbReference>
<evidence type="ECO:0000256" key="18">
    <source>
        <dbReference type="ARBA" id="ARBA00023402"/>
    </source>
</evidence>
<comment type="catalytic activity">
    <reaction evidence="29">
        <text>3-oxobutanoyl-[ACP] + NADPH + H(+) = (3R)-hydroxybutanoyl-[ACP] + NADP(+)</text>
        <dbReference type="Rhea" id="RHEA:41804"/>
        <dbReference type="Rhea" id="RHEA-COMP:9625"/>
        <dbReference type="Rhea" id="RHEA-COMP:9626"/>
        <dbReference type="ChEBI" id="CHEBI:15378"/>
        <dbReference type="ChEBI" id="CHEBI:57783"/>
        <dbReference type="ChEBI" id="CHEBI:58349"/>
        <dbReference type="ChEBI" id="CHEBI:78450"/>
        <dbReference type="ChEBI" id="CHEBI:78451"/>
    </reaction>
    <physiologicalReaction direction="left-to-right" evidence="29">
        <dbReference type="Rhea" id="RHEA:41805"/>
    </physiologicalReaction>
</comment>
<comment type="catalytic activity">
    <reaction evidence="32">
        <text>(2E)-dodecenoyl-[ACP] + NADPH + H(+) = dodecanoyl-[ACP] + NADP(+)</text>
        <dbReference type="Rhea" id="RHEA:41880"/>
        <dbReference type="Rhea" id="RHEA-COMP:9643"/>
        <dbReference type="Rhea" id="RHEA-COMP:9644"/>
        <dbReference type="ChEBI" id="CHEBI:15378"/>
        <dbReference type="ChEBI" id="CHEBI:57783"/>
        <dbReference type="ChEBI" id="CHEBI:58349"/>
        <dbReference type="ChEBI" id="CHEBI:65264"/>
        <dbReference type="ChEBI" id="CHEBI:78472"/>
    </reaction>
    <physiologicalReaction direction="left-to-right" evidence="32">
        <dbReference type="Rhea" id="RHEA:41881"/>
    </physiologicalReaction>
</comment>
<evidence type="ECO:0000256" key="22">
    <source>
        <dbReference type="ARBA" id="ARBA00047400"/>
    </source>
</evidence>
<dbReference type="CDD" id="cd08955">
    <property type="entry name" value="KR_2_FAS_SDR_x"/>
    <property type="match status" value="1"/>
</dbReference>
<evidence type="ECO:0000256" key="4">
    <source>
        <dbReference type="ARBA" id="ARBA00022679"/>
    </source>
</evidence>
<dbReference type="Gene3D" id="3.40.366.10">
    <property type="entry name" value="Malonyl-Coenzyme A Acyl Carrier Protein, domain 2"/>
    <property type="match status" value="1"/>
</dbReference>
<dbReference type="SUPFAM" id="SSF53474">
    <property type="entry name" value="alpha/beta-Hydrolases"/>
    <property type="match status" value="1"/>
</dbReference>
<evidence type="ECO:0000256" key="26">
    <source>
        <dbReference type="ARBA" id="ARBA00047578"/>
    </source>
</evidence>
<evidence type="ECO:0000256" key="12">
    <source>
        <dbReference type="ARBA" id="ARBA00023373"/>
    </source>
</evidence>
<dbReference type="PROSITE" id="PS00606">
    <property type="entry name" value="KS3_1"/>
    <property type="match status" value="1"/>
</dbReference>
<evidence type="ECO:0000256" key="39">
    <source>
        <dbReference type="ARBA" id="ARBA00048704"/>
    </source>
</evidence>
<comment type="catalytic activity">
    <reaction evidence="28">
        <text>(2E)-hexenoyl-[ACP] + NADPH + H(+) = hexanoyl-[ACP] + NADP(+)</text>
        <dbReference type="Rhea" id="RHEA:41832"/>
        <dbReference type="Rhea" id="RHEA-COMP:9631"/>
        <dbReference type="Rhea" id="RHEA-COMP:9632"/>
        <dbReference type="ChEBI" id="CHEBI:15378"/>
        <dbReference type="ChEBI" id="CHEBI:57783"/>
        <dbReference type="ChEBI" id="CHEBI:58349"/>
        <dbReference type="ChEBI" id="CHEBI:78458"/>
        <dbReference type="ChEBI" id="CHEBI:78459"/>
    </reaction>
    <physiologicalReaction direction="left-to-right" evidence="28">
        <dbReference type="Rhea" id="RHEA:41833"/>
    </physiologicalReaction>
</comment>
<feature type="domain" description="Carrier" evidence="51">
    <location>
        <begin position="4"/>
        <end position="79"/>
    </location>
</feature>
<evidence type="ECO:0000256" key="5">
    <source>
        <dbReference type="ARBA" id="ARBA00022799"/>
    </source>
</evidence>
<comment type="catalytic activity">
    <reaction evidence="27">
        <text>(2E)-hexadecenoyl-[ACP] + NADPH + H(+) = hexadecanoyl-[ACP] + NADP(+)</text>
        <dbReference type="Rhea" id="RHEA:41912"/>
        <dbReference type="Rhea" id="RHEA-COMP:9651"/>
        <dbReference type="Rhea" id="RHEA-COMP:9652"/>
        <dbReference type="ChEBI" id="CHEBI:15378"/>
        <dbReference type="ChEBI" id="CHEBI:57783"/>
        <dbReference type="ChEBI" id="CHEBI:58349"/>
        <dbReference type="ChEBI" id="CHEBI:78481"/>
        <dbReference type="ChEBI" id="CHEBI:78483"/>
    </reaction>
    <physiologicalReaction direction="left-to-right" evidence="27">
        <dbReference type="Rhea" id="RHEA:41913"/>
    </physiologicalReaction>
</comment>
<name>A0A7W5V497_9ACTN</name>
<evidence type="ECO:0000313" key="54">
    <source>
        <dbReference type="Proteomes" id="UP000579945"/>
    </source>
</evidence>
<evidence type="ECO:0000256" key="41">
    <source>
        <dbReference type="ARBA" id="ARBA00049019"/>
    </source>
</evidence>
<dbReference type="Gene3D" id="3.40.47.10">
    <property type="match status" value="1"/>
</dbReference>
<dbReference type="InterPro" id="IPR032821">
    <property type="entry name" value="PKS_assoc"/>
</dbReference>
<evidence type="ECO:0000256" key="49">
    <source>
        <dbReference type="ARBA" id="ARBA00049533"/>
    </source>
</evidence>
<comment type="catalytic activity">
    <reaction evidence="40">
        <text>3-oxotetradecanoyl-[ACP] + NADPH + H(+) = (3R)-hydroxytetradecanoyl-[ACP] + NADP(+)</text>
        <dbReference type="Rhea" id="RHEA:41888"/>
        <dbReference type="Rhea" id="RHEA-COMP:9645"/>
        <dbReference type="Rhea" id="RHEA-COMP:9646"/>
        <dbReference type="ChEBI" id="CHEBI:15378"/>
        <dbReference type="ChEBI" id="CHEBI:57783"/>
        <dbReference type="ChEBI" id="CHEBI:58349"/>
        <dbReference type="ChEBI" id="CHEBI:78473"/>
        <dbReference type="ChEBI" id="CHEBI:78474"/>
    </reaction>
    <physiologicalReaction direction="left-to-right" evidence="40">
        <dbReference type="Rhea" id="RHEA:41889"/>
    </physiologicalReaction>
</comment>
<dbReference type="Pfam" id="PF08240">
    <property type="entry name" value="ADH_N"/>
    <property type="match status" value="1"/>
</dbReference>
<comment type="catalytic activity">
    <reaction evidence="44">
        <text>3-oxododecanoyl-[ACP] + NADPH + H(+) = (3R)-hydroxydodecanoyl-[ACP] + NADP(+)</text>
        <dbReference type="Rhea" id="RHEA:41872"/>
        <dbReference type="Rhea" id="RHEA-COMP:9641"/>
        <dbReference type="Rhea" id="RHEA-COMP:9642"/>
        <dbReference type="ChEBI" id="CHEBI:15378"/>
        <dbReference type="ChEBI" id="CHEBI:57783"/>
        <dbReference type="ChEBI" id="CHEBI:58349"/>
        <dbReference type="ChEBI" id="CHEBI:78469"/>
        <dbReference type="ChEBI" id="CHEBI:78470"/>
    </reaction>
    <physiologicalReaction direction="left-to-right" evidence="44">
        <dbReference type="Rhea" id="RHEA:41873"/>
    </physiologicalReaction>
</comment>